<proteinExistence type="inferred from homology"/>
<dbReference type="SUPFAM" id="SSF54285">
    <property type="entry name" value="MoaD/ThiS"/>
    <property type="match status" value="1"/>
</dbReference>
<keyword evidence="2 6" id="KW-0963">Cytoplasm</keyword>
<dbReference type="PANTHER" id="PTHR33359:SF1">
    <property type="entry name" value="MOLYBDOPTERIN SYNTHASE SULFUR CARRIER SUBUNIT"/>
    <property type="match status" value="1"/>
</dbReference>
<dbReference type="EMBL" id="OA883427">
    <property type="protein sequence ID" value="CAD7278856.1"/>
    <property type="molecule type" value="Genomic_DNA"/>
</dbReference>
<comment type="subcellular location">
    <subcellularLocation>
        <location evidence="6">Cytoplasm</location>
    </subcellularLocation>
</comment>
<protein>
    <recommendedName>
        <fullName evidence="6">Molybdopterin synthase sulfur carrier subunit</fullName>
    </recommendedName>
    <alternativeName>
        <fullName evidence="6">Molybdenum cofactor synthesis protein 2 small subunit</fullName>
    </alternativeName>
    <alternativeName>
        <fullName evidence="6">Molybdenum cofactor synthesis protein 2A</fullName>
        <shortName evidence="6">MOCS2A</shortName>
    </alternativeName>
    <alternativeName>
        <fullName evidence="6">Sulfur carrier protein MOCS2A</fullName>
    </alternativeName>
</protein>
<dbReference type="EMBL" id="CAJPEX010001390">
    <property type="protein sequence ID" value="CAG0919008.1"/>
    <property type="molecule type" value="Genomic_DNA"/>
</dbReference>
<dbReference type="PANTHER" id="PTHR33359">
    <property type="entry name" value="MOLYBDOPTERIN SYNTHASE SULFUR CARRIER SUBUNIT"/>
    <property type="match status" value="1"/>
</dbReference>
<feature type="modified residue" description="Glycyl adenylate; alternate" evidence="6">
    <location>
        <position position="87"/>
    </location>
</feature>
<dbReference type="OrthoDB" id="5531344at2759"/>
<keyword evidence="3 6" id="KW-0597">Phosphoprotein</keyword>
<dbReference type="UniPathway" id="UPA00344"/>
<dbReference type="InterPro" id="IPR016155">
    <property type="entry name" value="Mopterin_synth/thiamin_S_b"/>
</dbReference>
<sequence length="87" mass="9526">MGCEVRVVFFAAAKELVGCREASLSVPSRLSFSELKDILLEKYEALKILESNFILAKNQEYLDFEGDALVVFKSGDELAVIPPISGG</sequence>
<dbReference type="GO" id="GO:1990140">
    <property type="term" value="C:molybdopterin synthase complex"/>
    <property type="evidence" value="ECO:0007669"/>
    <property type="project" value="UniProtKB-UniRule"/>
</dbReference>
<keyword evidence="4 6" id="KW-0547">Nucleotide-binding</keyword>
<dbReference type="Gene3D" id="3.10.20.30">
    <property type="match status" value="1"/>
</dbReference>
<dbReference type="GO" id="GO:1990133">
    <property type="term" value="C:molybdopterin adenylyltransferase complex"/>
    <property type="evidence" value="ECO:0007669"/>
    <property type="project" value="TreeGrafter"/>
</dbReference>
<evidence type="ECO:0000256" key="4">
    <source>
        <dbReference type="ARBA" id="ARBA00022741"/>
    </source>
</evidence>
<evidence type="ECO:0000256" key="1">
    <source>
        <dbReference type="ARBA" id="ARBA00005046"/>
    </source>
</evidence>
<dbReference type="GO" id="GO:0030366">
    <property type="term" value="F:molybdopterin synthase activity"/>
    <property type="evidence" value="ECO:0007669"/>
    <property type="project" value="UniProtKB-UniRule"/>
</dbReference>
<organism evidence="7">
    <name type="scientific">Notodromas monacha</name>
    <dbReference type="NCBI Taxonomy" id="399045"/>
    <lineage>
        <taxon>Eukaryota</taxon>
        <taxon>Metazoa</taxon>
        <taxon>Ecdysozoa</taxon>
        <taxon>Arthropoda</taxon>
        <taxon>Crustacea</taxon>
        <taxon>Oligostraca</taxon>
        <taxon>Ostracoda</taxon>
        <taxon>Podocopa</taxon>
        <taxon>Podocopida</taxon>
        <taxon>Cypridocopina</taxon>
        <taxon>Cypridoidea</taxon>
        <taxon>Cyprididae</taxon>
        <taxon>Notodromas</taxon>
    </lineage>
</organism>
<name>A0A7R9BPG8_9CRUS</name>
<comment type="function">
    <text evidence="6">Acts as a sulfur carrier required for molybdopterin biosynthesis. Component of the molybdopterin synthase complex that catalyzes the conversion of precursor Z into molybdopterin by mediating the incorporation of 2 sulfur atoms into precursor Z to generate a dithiolene group. In the complex, serves as sulfur donor by being thiocarboxylated (-COSH) at its C-terminus by MOCS3. After interaction with MOCS2B, the sulfur is then transferred to precursor Z to form molybdopterin.</text>
</comment>
<keyword evidence="5 6" id="KW-0501">Molybdenum cofactor biosynthesis</keyword>
<gene>
    <name evidence="7" type="ORF">NMOB1V02_LOCUS6552</name>
</gene>
<keyword evidence="8" id="KW-1185">Reference proteome</keyword>
<comment type="pathway">
    <text evidence="1 6">Cofactor biosynthesis; molybdopterin biosynthesis.</text>
</comment>
<comment type="subunit">
    <text evidence="6">Heterotetramer; composed of 2 small (MOCS2A) and 2 large (MOCS2B) subunits.</text>
</comment>
<dbReference type="InterPro" id="IPR028887">
    <property type="entry name" value="MOCS2A_euk"/>
</dbReference>
<reference evidence="7" key="1">
    <citation type="submission" date="2020-11" db="EMBL/GenBank/DDBJ databases">
        <authorList>
            <person name="Tran Van P."/>
        </authorList>
    </citation>
    <scope>NUCLEOTIDE SEQUENCE</scope>
</reference>
<evidence type="ECO:0000256" key="6">
    <source>
        <dbReference type="HAMAP-Rule" id="MF_03051"/>
    </source>
</evidence>
<evidence type="ECO:0000313" key="7">
    <source>
        <dbReference type="EMBL" id="CAD7278856.1"/>
    </source>
</evidence>
<dbReference type="GO" id="GO:0006777">
    <property type="term" value="P:Mo-molybdopterin cofactor biosynthetic process"/>
    <property type="evidence" value="ECO:0007669"/>
    <property type="project" value="UniProtKB-UniRule"/>
</dbReference>
<dbReference type="CDD" id="cd00754">
    <property type="entry name" value="Ubl_MoaD"/>
    <property type="match status" value="1"/>
</dbReference>
<dbReference type="Pfam" id="PF02597">
    <property type="entry name" value="ThiS"/>
    <property type="match status" value="1"/>
</dbReference>
<dbReference type="FunFam" id="3.10.20.30:FF:000010">
    <property type="entry name" value="Molybdopterin synthase sulfur carrier subunit"/>
    <property type="match status" value="1"/>
</dbReference>
<feature type="modified residue" description="1-thioglycine; alternate" evidence="6">
    <location>
        <position position="87"/>
    </location>
</feature>
<dbReference type="Proteomes" id="UP000678499">
    <property type="component" value="Unassembled WGS sequence"/>
</dbReference>
<dbReference type="InterPro" id="IPR003749">
    <property type="entry name" value="ThiS/MoaD-like"/>
</dbReference>
<comment type="similarity">
    <text evidence="6">Belongs to the MoaD family. MOCS2A subfamily.</text>
</comment>
<evidence type="ECO:0000256" key="2">
    <source>
        <dbReference type="ARBA" id="ARBA00022490"/>
    </source>
</evidence>
<evidence type="ECO:0000313" key="8">
    <source>
        <dbReference type="Proteomes" id="UP000678499"/>
    </source>
</evidence>
<dbReference type="InterPro" id="IPR012675">
    <property type="entry name" value="Beta-grasp_dom_sf"/>
</dbReference>
<dbReference type="HAMAP" id="MF_03051">
    <property type="entry name" value="MOCS2A"/>
    <property type="match status" value="1"/>
</dbReference>
<evidence type="ECO:0000256" key="3">
    <source>
        <dbReference type="ARBA" id="ARBA00022553"/>
    </source>
</evidence>
<dbReference type="AlphaFoldDB" id="A0A7R9BPG8"/>
<comment type="PTM">
    <text evidence="6">C-terminal thiocarboxylation occurs in 2 steps, it is first acyl-adenylated (-COAMP) via the hesA/moeB/thiF part of MOCS3, then thiocarboxylated (-COSH) via the rhodanese domain of MOCS3.</text>
</comment>
<evidence type="ECO:0000256" key="5">
    <source>
        <dbReference type="ARBA" id="ARBA00023150"/>
    </source>
</evidence>
<dbReference type="GO" id="GO:0000166">
    <property type="term" value="F:nucleotide binding"/>
    <property type="evidence" value="ECO:0007669"/>
    <property type="project" value="UniProtKB-KW"/>
</dbReference>
<accession>A0A7R9BPG8</accession>
<dbReference type="InterPro" id="IPR044672">
    <property type="entry name" value="MOCS2A"/>
</dbReference>